<keyword evidence="5" id="KW-0285">Flavoprotein</keyword>
<dbReference type="Gene3D" id="2.160.20.60">
    <property type="entry name" value="Glutamate synthase, alpha subunit, C-terminal domain"/>
    <property type="match status" value="1"/>
</dbReference>
<evidence type="ECO:0000256" key="12">
    <source>
        <dbReference type="ARBA" id="ARBA00023164"/>
    </source>
</evidence>
<evidence type="ECO:0000256" key="11">
    <source>
        <dbReference type="ARBA" id="ARBA00023014"/>
    </source>
</evidence>
<evidence type="ECO:0000256" key="13">
    <source>
        <dbReference type="ARBA" id="ARBA00023291"/>
    </source>
</evidence>
<comment type="pathway">
    <text evidence="14">Amino-acid biosynthesis.</text>
</comment>
<keyword evidence="10" id="KW-0408">Iron</keyword>
<dbReference type="InterPro" id="IPR017932">
    <property type="entry name" value="GATase_2_dom"/>
</dbReference>
<evidence type="ECO:0000256" key="15">
    <source>
        <dbReference type="SAM" id="MobiDB-lite"/>
    </source>
</evidence>
<gene>
    <name evidence="17" type="primary">gltB</name>
    <name evidence="17" type="ORF">PS467_11890</name>
</gene>
<dbReference type="RefSeq" id="WP_311035242.1">
    <property type="nucleotide sequence ID" value="NZ_CP117522.1"/>
</dbReference>
<dbReference type="SUPFAM" id="SSF56235">
    <property type="entry name" value="N-terminal nucleophile aminohydrolases (Ntn hydrolases)"/>
    <property type="match status" value="1"/>
</dbReference>
<comment type="similarity">
    <text evidence="3">Belongs to the glutamate synthase family.</text>
</comment>
<dbReference type="InterPro" id="IPR013785">
    <property type="entry name" value="Aldolase_TIM"/>
</dbReference>
<dbReference type="CDD" id="cd02808">
    <property type="entry name" value="GltS_FMN"/>
    <property type="match status" value="1"/>
</dbReference>
<evidence type="ECO:0000313" key="17">
    <source>
        <dbReference type="EMBL" id="WNE95983.1"/>
    </source>
</evidence>
<dbReference type="CDD" id="cd00713">
    <property type="entry name" value="GltS"/>
    <property type="match status" value="1"/>
</dbReference>
<dbReference type="InterPro" id="IPR029055">
    <property type="entry name" value="Ntn_hydrolases_N"/>
</dbReference>
<dbReference type="PANTHER" id="PTHR11938:SF133">
    <property type="entry name" value="GLUTAMATE SYNTHASE (NADH)"/>
    <property type="match status" value="1"/>
</dbReference>
<evidence type="ECO:0000256" key="8">
    <source>
        <dbReference type="ARBA" id="ARBA00022962"/>
    </source>
</evidence>
<organism evidence="17 18">
    <name type="scientific">Streptomyces luomodiensis</name>
    <dbReference type="NCBI Taxonomy" id="3026192"/>
    <lineage>
        <taxon>Bacteria</taxon>
        <taxon>Bacillati</taxon>
        <taxon>Actinomycetota</taxon>
        <taxon>Actinomycetes</taxon>
        <taxon>Kitasatosporales</taxon>
        <taxon>Streptomycetaceae</taxon>
        <taxon>Streptomyces</taxon>
    </lineage>
</organism>
<evidence type="ECO:0000256" key="3">
    <source>
        <dbReference type="ARBA" id="ARBA00009716"/>
    </source>
</evidence>
<keyword evidence="13" id="KW-0003">3Fe-4S</keyword>
<keyword evidence="8" id="KW-0315">Glutamine amidotransferase</keyword>
<dbReference type="EC" id="1.4.1.13" evidence="17"/>
<dbReference type="PANTHER" id="PTHR11938">
    <property type="entry name" value="FAD NADPH DEHYDROGENASE/OXIDOREDUCTASE"/>
    <property type="match status" value="1"/>
</dbReference>
<evidence type="ECO:0000256" key="14">
    <source>
        <dbReference type="ARBA" id="ARBA00029440"/>
    </source>
</evidence>
<reference evidence="17 18" key="1">
    <citation type="submission" date="2023-02" db="EMBL/GenBank/DDBJ databases">
        <title>Streptomyces sp. SCA4-21 with antifungal activity against Fusarium oxysporum f. sp. cubense, Streptomyces sp. SCA2-17 with antifungal activity against Fusarium oxysporum f. sp. cubense.</title>
        <authorList>
            <person name="Qi D."/>
        </authorList>
    </citation>
    <scope>NUCLEOTIDE SEQUENCE [LARGE SCALE GENOMIC DNA]</scope>
    <source>
        <strain evidence="17 18">SCA4-21</strain>
    </source>
</reference>
<dbReference type="Gene3D" id="3.20.20.70">
    <property type="entry name" value="Aldolase class I"/>
    <property type="match status" value="2"/>
</dbReference>
<dbReference type="CDD" id="cd00982">
    <property type="entry name" value="gltB_C"/>
    <property type="match status" value="1"/>
</dbReference>
<evidence type="ECO:0000256" key="5">
    <source>
        <dbReference type="ARBA" id="ARBA00022630"/>
    </source>
</evidence>
<dbReference type="InterPro" id="IPR002489">
    <property type="entry name" value="Glu_synth_asu_C"/>
</dbReference>
<evidence type="ECO:0000256" key="10">
    <source>
        <dbReference type="ARBA" id="ARBA00023004"/>
    </source>
</evidence>
<dbReference type="Pfam" id="PF01493">
    <property type="entry name" value="GXGXG"/>
    <property type="match status" value="1"/>
</dbReference>
<dbReference type="EMBL" id="CP117522">
    <property type="protein sequence ID" value="WNE95983.1"/>
    <property type="molecule type" value="Genomic_DNA"/>
</dbReference>
<keyword evidence="18" id="KW-1185">Reference proteome</keyword>
<feature type="domain" description="Glutamine amidotransferase type-2" evidence="16">
    <location>
        <begin position="22"/>
        <end position="409"/>
    </location>
</feature>
<dbReference type="Pfam" id="PF01645">
    <property type="entry name" value="Glu_synthase"/>
    <property type="match status" value="1"/>
</dbReference>
<dbReference type="Gene3D" id="3.60.20.10">
    <property type="entry name" value="Glutamine Phosphoribosylpyrophosphate, subunit 1, domain 1"/>
    <property type="match status" value="1"/>
</dbReference>
<keyword evidence="11" id="KW-0411">Iron-sulfur</keyword>
<evidence type="ECO:0000313" key="18">
    <source>
        <dbReference type="Proteomes" id="UP001305606"/>
    </source>
</evidence>
<evidence type="ECO:0000259" key="16">
    <source>
        <dbReference type="PROSITE" id="PS51278"/>
    </source>
</evidence>
<dbReference type="Proteomes" id="UP001305606">
    <property type="component" value="Chromosome"/>
</dbReference>
<evidence type="ECO:0000256" key="7">
    <source>
        <dbReference type="ARBA" id="ARBA00022723"/>
    </source>
</evidence>
<keyword evidence="7" id="KW-0479">Metal-binding</keyword>
<comment type="cofactor">
    <cofactor evidence="2">
        <name>[3Fe-4S] cluster</name>
        <dbReference type="ChEBI" id="CHEBI:21137"/>
    </cofactor>
</comment>
<dbReference type="GO" id="GO:0004355">
    <property type="term" value="F:glutamate synthase (NADPH) activity"/>
    <property type="evidence" value="ECO:0007669"/>
    <property type="project" value="UniProtKB-EC"/>
</dbReference>
<keyword evidence="4" id="KW-0028">Amino-acid biosynthesis</keyword>
<dbReference type="SUPFAM" id="SSF69336">
    <property type="entry name" value="Alpha subunit of glutamate synthase, C-terminal domain"/>
    <property type="match status" value="1"/>
</dbReference>
<sequence length="1516" mass="163292">MRSASHPARQGMYDPRNEHDACGVGFVATLTGEASHELVEQALTVLRNLEHRGATGSEPDSGDGAGILVQVPDAFLRASVTGFELPEAGAYAVGIAFLPEGETEGAAAVEQIERLAADEGLTVLGWREVPVAPELLGNGARATMPVFRQLFVADGTSTGVALDRKAFMLRKRAEREAGVYFPSLSSRTLVYKGMLTTGQLEPFFPDLSDRRFATAIALVHSRFSTNTFPSWPLAHPYRFVAHNGEINTVQGNRNWMRARESQLVSDLFGDKALERVFPICTPDASDSATFDEVLELLHLGGRSLPHSVLMMVPEAWENHPSMDPARRAFYQYHSTMMEPWDGPACVTFTDGTQVGAVLDRNGLRPGRYWVTDDGLVVLSSEVGVLDIDPAKVVRKGRLQPGRMFLVDTVEHRIIEDDEIKAQLAAEQPYGEWLEAGLIGLADLPEREHIVHTHASVTRRQQTFGYTEEELRVLLAPMAKTGAEPIGSMGTDSPIAALSERPRLLFDYFTQLFAQVTNPPLDAIREELVTSLISSLGPQGNLLEPTAASCRSVTLPFPVIDNDELAKLIHINADGDMPGLKAATLSGLYRVGGGGQALAARLDEICAEADAAIEDGARLIVLSDRHSDAEHAPIPSLLLTSAVHHHLIRTKQRTQVGLLVEAGDVREVHHVALLIGYGAAAVNPYLAMESVEDLVRAGTFLPGVEAEVAIKNLIKALGKGVLKVMSKMGISTVASYRGAQVFEAVGLDESFVDTYFHGTATKIGGAGLDVVAKEVAARHAKAYPASGVPSAHRALEIGGEYQWRREGEPHLFDPETVFRLQHSTRSRRYDIFKKYTGRVNEQSERLMTLRGLFSFKNERPSIPIDEVEPVSEIVKRFSTGAMSYGSISQEAHETLAIAMNQLGGKSNTGEGGEDSDRLHDPARRSSIKQVASGRFGVTSEYLVNSDDIQIKMAQGAKPGEGGQLPGHKVYPWVAKTRHSTPGVGLISPPPHHDIYSIEDLAQLIHDLKNANPQARIHVKLVSEVGVGTVAAGVSKAHADVVLISGHDGGTGASPLTSLKHAGGPWELGLAETQQTLLLNGLRDRIVVQTDGQLKTGRDVVIAALLGAEEFGFATAPLVVSGCVMMRVCHLDTCPVGIATQNPVLRERYSGKAEFVVNFFEFIAEEVRELLAELGFRTLDEAIGHAELLDTTRAVQHWKAQGLDLAPLLYVPELPEGAVRHQAVEQDHGLAKALDNQLIKLAADALNADSAETAQPVRAQVAIRNINRTVGTMLGHEVTRKFGGAGLPDDTIDITFTGSAGQSFGAFVPRGVTLRLEGDANDYVGKGLSGGRIVVRPDRSADHLAEYSTIAGNTLAYGATGGEMYLRGRVGERFCVRNSGATVVSEGVGDHGCEYMTGGHAVVLGPTGRNFAAGMSGGVAYVIDLDRDNVNGDLRDAVGGLDDADKRWLHDAVRRHHEETGSTVAGALLDDWEAALPRFSKIIPATYQAVLAAKEAAERAGLSESETHEKMMEAAING</sequence>
<dbReference type="PROSITE" id="PS51278">
    <property type="entry name" value="GATASE_TYPE_2"/>
    <property type="match status" value="1"/>
</dbReference>
<keyword evidence="12" id="KW-0314">Glutamate biosynthesis</keyword>
<evidence type="ECO:0000256" key="2">
    <source>
        <dbReference type="ARBA" id="ARBA00001927"/>
    </source>
</evidence>
<proteinExistence type="inferred from homology"/>
<keyword evidence="9 17" id="KW-0560">Oxidoreductase</keyword>
<evidence type="ECO:0000256" key="9">
    <source>
        <dbReference type="ARBA" id="ARBA00023002"/>
    </source>
</evidence>
<dbReference type="Pfam" id="PF04898">
    <property type="entry name" value="Glu_syn_central"/>
    <property type="match status" value="1"/>
</dbReference>
<evidence type="ECO:0000256" key="1">
    <source>
        <dbReference type="ARBA" id="ARBA00001917"/>
    </source>
</evidence>
<evidence type="ECO:0000256" key="6">
    <source>
        <dbReference type="ARBA" id="ARBA00022643"/>
    </source>
</evidence>
<dbReference type="InterPro" id="IPR002932">
    <property type="entry name" value="Glu_synthdom"/>
</dbReference>
<accession>A0ABY9UTW5</accession>
<feature type="region of interest" description="Disordered" evidence="15">
    <location>
        <begin position="901"/>
        <end position="925"/>
    </location>
</feature>
<protein>
    <submittedName>
        <fullName evidence="17">Glutamate synthase large subunit</fullName>
        <ecNumber evidence="17">1.4.1.13</ecNumber>
    </submittedName>
</protein>
<dbReference type="NCBIfam" id="NF008730">
    <property type="entry name" value="PRK11750.1"/>
    <property type="match status" value="1"/>
</dbReference>
<dbReference type="InterPro" id="IPR050711">
    <property type="entry name" value="ET-N_metabolism_enzyme"/>
</dbReference>
<dbReference type="InterPro" id="IPR006982">
    <property type="entry name" value="Glu_synth_centr_N"/>
</dbReference>
<feature type="compositionally biased region" description="Basic and acidic residues" evidence="15">
    <location>
        <begin position="913"/>
        <end position="922"/>
    </location>
</feature>
<name>A0ABY9UTW5_9ACTN</name>
<dbReference type="InterPro" id="IPR036485">
    <property type="entry name" value="Glu_synth_asu_C_sf"/>
</dbReference>
<dbReference type="Pfam" id="PF00310">
    <property type="entry name" value="GATase_2"/>
    <property type="match status" value="1"/>
</dbReference>
<dbReference type="SUPFAM" id="SSF51395">
    <property type="entry name" value="FMN-linked oxidoreductases"/>
    <property type="match status" value="1"/>
</dbReference>
<comment type="cofactor">
    <cofactor evidence="1">
        <name>FMN</name>
        <dbReference type="ChEBI" id="CHEBI:58210"/>
    </cofactor>
</comment>
<keyword evidence="6" id="KW-0288">FMN</keyword>
<evidence type="ECO:0000256" key="4">
    <source>
        <dbReference type="ARBA" id="ARBA00022605"/>
    </source>
</evidence>